<gene>
    <name evidence="1" type="ORF">SAMN02745126_01764</name>
</gene>
<dbReference type="RefSeq" id="WP_085933357.1">
    <property type="nucleotide sequence ID" value="NZ_FUWJ01000001.1"/>
</dbReference>
<dbReference type="GO" id="GO:0003676">
    <property type="term" value="F:nucleic acid binding"/>
    <property type="evidence" value="ECO:0007669"/>
    <property type="project" value="InterPro"/>
</dbReference>
<dbReference type="Gene3D" id="3.30.420.10">
    <property type="entry name" value="Ribonuclease H-like superfamily/Ribonuclease H"/>
    <property type="match status" value="1"/>
</dbReference>
<dbReference type="Proteomes" id="UP000190092">
    <property type="component" value="Unassembled WGS sequence"/>
</dbReference>
<proteinExistence type="predicted"/>
<protein>
    <recommendedName>
        <fullName evidence="3">Piwi domain-containing protein</fullName>
    </recommendedName>
</protein>
<dbReference type="OrthoDB" id="580851at2"/>
<dbReference type="EMBL" id="FUWJ01000001">
    <property type="protein sequence ID" value="SJZ59399.1"/>
    <property type="molecule type" value="Genomic_DNA"/>
</dbReference>
<evidence type="ECO:0000313" key="1">
    <source>
        <dbReference type="EMBL" id="SJZ59399.1"/>
    </source>
</evidence>
<keyword evidence="2" id="KW-1185">Reference proteome</keyword>
<dbReference type="InterPro" id="IPR036397">
    <property type="entry name" value="RNaseH_sf"/>
</dbReference>
<organism evidence="1 2">
    <name type="scientific">Enhydrobacter aerosaccus</name>
    <dbReference type="NCBI Taxonomy" id="225324"/>
    <lineage>
        <taxon>Bacteria</taxon>
        <taxon>Pseudomonadati</taxon>
        <taxon>Pseudomonadota</taxon>
        <taxon>Alphaproteobacteria</taxon>
        <taxon>Hyphomicrobiales</taxon>
        <taxon>Enhydrobacter</taxon>
    </lineage>
</organism>
<evidence type="ECO:0000313" key="2">
    <source>
        <dbReference type="Proteomes" id="UP000190092"/>
    </source>
</evidence>
<dbReference type="STRING" id="225324.SAMN02745126_01764"/>
<accession>A0A1T4LXC8</accession>
<dbReference type="InterPro" id="IPR012337">
    <property type="entry name" value="RNaseH-like_sf"/>
</dbReference>
<dbReference type="AlphaFoldDB" id="A0A1T4LXC8"/>
<dbReference type="SUPFAM" id="SSF53098">
    <property type="entry name" value="Ribonuclease H-like"/>
    <property type="match status" value="1"/>
</dbReference>
<reference evidence="2" key="1">
    <citation type="submission" date="2017-02" db="EMBL/GenBank/DDBJ databases">
        <authorList>
            <person name="Varghese N."/>
            <person name="Submissions S."/>
        </authorList>
    </citation>
    <scope>NUCLEOTIDE SEQUENCE [LARGE SCALE GENOMIC DNA]</scope>
    <source>
        <strain evidence="2">ATCC 27094</strain>
    </source>
</reference>
<evidence type="ECO:0008006" key="3">
    <source>
        <dbReference type="Google" id="ProtNLM"/>
    </source>
</evidence>
<name>A0A1T4LXC8_9HYPH</name>
<sequence>MTDLSLFELRPPPLQFGGAASTSDPKSGLDSAGPFDLRFGSARKDSIYVGAIGPANIVDGAHKWLTRCSTGIPSFGPPTSLRRPFPGFSEVFRKKLVFSDHLTVALDNAVADPIANALAGTDAFQRFQTIVDLYDAALRRLAGRDVNRPDVVLVCLPQNVLDKCKTVERQNTAAERERAKAIRKARASRQTDFFDLLDEVEESEDDFLKRDLRHALKAKALAARLPIQIVTPRLLEDGPKTEDPATRAWNFSVGLYYKAGGVPWRLNPPGPEACFVGISFHHHRTKQRHVVQSSLAQAFSSEGEGFAIRGTGVPAEADQRLNVHLSEDQAFDLGERIIAEYASRTGRSPLRLVIHKTSQFDAAEIRGFRAALGDIPILSLVTMVPSAFRLVRFGMYPPKVGTICTVNGTRTFLYTSGYISEIETYPGPHIPQPFEVRAIGPEDSLAAATDIFNLTRMNWNTADIRGKWPVTLSFARRVGGILNEYGEQDPEETSFRYFV</sequence>